<comment type="function">
    <text evidence="7">Part of the tripartite ATP-independent periplasmic (TRAP) transport system.</text>
</comment>
<feature type="transmembrane region" description="Helical" evidence="7">
    <location>
        <begin position="134"/>
        <end position="159"/>
    </location>
</feature>
<comment type="caution">
    <text evidence="9">The sequence shown here is derived from an EMBL/GenBank/DDBJ whole genome shotgun (WGS) entry which is preliminary data.</text>
</comment>
<sequence>MSKTVRWARRATQLPVLLACAALFTLMIMTFADVVLRSALNAPIEAATELTRMLMAIVVFSVLPVLSVRDGHIVVDLMDPFYMSAFVERMRDAAISLACGAMLILPAERVLVLAERARSYGDLTEYLNIPQFYIGWFIAIMTYLTALVLIVRGALILFAPKLLEDGDA</sequence>
<accession>A0ABT4VL35</accession>
<dbReference type="Proteomes" id="UP001148313">
    <property type="component" value="Unassembled WGS sequence"/>
</dbReference>
<dbReference type="Pfam" id="PF04290">
    <property type="entry name" value="DctQ"/>
    <property type="match status" value="1"/>
</dbReference>
<evidence type="ECO:0000256" key="3">
    <source>
        <dbReference type="ARBA" id="ARBA00022475"/>
    </source>
</evidence>
<evidence type="ECO:0000256" key="7">
    <source>
        <dbReference type="RuleBase" id="RU369079"/>
    </source>
</evidence>
<feature type="domain" description="Tripartite ATP-independent periplasmic transporters DctQ component" evidence="8">
    <location>
        <begin position="26"/>
        <end position="152"/>
    </location>
</feature>
<organism evidence="9 10">
    <name type="scientific">Hoeflea poritis</name>
    <dbReference type="NCBI Taxonomy" id="2993659"/>
    <lineage>
        <taxon>Bacteria</taxon>
        <taxon>Pseudomonadati</taxon>
        <taxon>Pseudomonadota</taxon>
        <taxon>Alphaproteobacteria</taxon>
        <taxon>Hyphomicrobiales</taxon>
        <taxon>Rhizobiaceae</taxon>
        <taxon>Hoeflea</taxon>
    </lineage>
</organism>
<reference evidence="9" key="1">
    <citation type="submission" date="2022-11" db="EMBL/GenBank/DDBJ databases">
        <title>Hoeflea poritis sp. nov., isolated from scleractinian coral Porites lutea.</title>
        <authorList>
            <person name="Zhang G."/>
            <person name="Wei Q."/>
            <person name="Cai L."/>
        </authorList>
    </citation>
    <scope>NUCLEOTIDE SEQUENCE</scope>
    <source>
        <strain evidence="9">E7-10</strain>
    </source>
</reference>
<keyword evidence="5 7" id="KW-1133">Transmembrane helix</keyword>
<keyword evidence="6 7" id="KW-0472">Membrane</keyword>
<comment type="similarity">
    <text evidence="7">Belongs to the TRAP transporter small permease family.</text>
</comment>
<keyword evidence="3" id="KW-1003">Cell membrane</keyword>
<evidence type="ECO:0000256" key="6">
    <source>
        <dbReference type="ARBA" id="ARBA00023136"/>
    </source>
</evidence>
<evidence type="ECO:0000256" key="2">
    <source>
        <dbReference type="ARBA" id="ARBA00022448"/>
    </source>
</evidence>
<comment type="subcellular location">
    <subcellularLocation>
        <location evidence="7">Cell inner membrane</location>
        <topology evidence="7">Multi-pass membrane protein</topology>
    </subcellularLocation>
    <subcellularLocation>
        <location evidence="1">Cell membrane</location>
        <topology evidence="1">Multi-pass membrane protein</topology>
    </subcellularLocation>
</comment>
<keyword evidence="4 7" id="KW-0812">Transmembrane</keyword>
<comment type="subunit">
    <text evidence="7">The complex comprises the extracytoplasmic solute receptor protein and the two transmembrane proteins.</text>
</comment>
<protein>
    <recommendedName>
        <fullName evidence="7">TRAP transporter small permease protein</fullName>
    </recommendedName>
</protein>
<evidence type="ECO:0000256" key="1">
    <source>
        <dbReference type="ARBA" id="ARBA00004651"/>
    </source>
</evidence>
<name>A0ABT4VL35_9HYPH</name>
<proteinExistence type="inferred from homology"/>
<keyword evidence="10" id="KW-1185">Reference proteome</keyword>
<dbReference type="InterPro" id="IPR055348">
    <property type="entry name" value="DctQ"/>
</dbReference>
<evidence type="ECO:0000256" key="5">
    <source>
        <dbReference type="ARBA" id="ARBA00022989"/>
    </source>
</evidence>
<evidence type="ECO:0000256" key="4">
    <source>
        <dbReference type="ARBA" id="ARBA00022692"/>
    </source>
</evidence>
<feature type="transmembrane region" description="Helical" evidence="7">
    <location>
        <begin position="93"/>
        <end position="114"/>
    </location>
</feature>
<keyword evidence="7" id="KW-0997">Cell inner membrane</keyword>
<evidence type="ECO:0000313" key="9">
    <source>
        <dbReference type="EMBL" id="MDA4845427.1"/>
    </source>
</evidence>
<keyword evidence="2 7" id="KW-0813">Transport</keyword>
<feature type="transmembrane region" description="Helical" evidence="7">
    <location>
        <begin position="53"/>
        <end position="72"/>
    </location>
</feature>
<dbReference type="EMBL" id="JAPJZH010000004">
    <property type="protein sequence ID" value="MDA4845427.1"/>
    <property type="molecule type" value="Genomic_DNA"/>
</dbReference>
<comment type="caution">
    <text evidence="7">Lacks conserved residue(s) required for the propagation of feature annotation.</text>
</comment>
<evidence type="ECO:0000259" key="8">
    <source>
        <dbReference type="Pfam" id="PF04290"/>
    </source>
</evidence>
<evidence type="ECO:0000313" key="10">
    <source>
        <dbReference type="Proteomes" id="UP001148313"/>
    </source>
</evidence>
<gene>
    <name evidence="9" type="ORF">OOZ53_08710</name>
</gene>
<dbReference type="RefSeq" id="WP_271089050.1">
    <property type="nucleotide sequence ID" value="NZ_JAPJZH010000004.1"/>
</dbReference>